<dbReference type="OrthoDB" id="2340858at2759"/>
<name>A0A0C2XNE9_AMAMK</name>
<dbReference type="InParanoid" id="A0A0C2XNE9"/>
<keyword evidence="2" id="KW-1185">Reference proteome</keyword>
<proteinExistence type="predicted"/>
<dbReference type="Proteomes" id="UP000054549">
    <property type="component" value="Unassembled WGS sequence"/>
</dbReference>
<sequence length="516" mass="58923">MESNFTSVVRLAPRLGRWPKIDDDEPFAQLHDKFWGISMLHEEQEWRNSQPIPAVGDELESEDRMDMDFDVNDVGADVIPGCYVLNIGIKGLERSKFWIRADYIRASEAEGVAPGAIITGQPGIGKSVWVYYVLRRRLAERKPVIWYRDGSCLLFVEEGVYQAPDNFRPSYFHKFVWTLLDSDESKEGIPDHLVRQGTRIFLIYSTSPNKERWKRLHKTTSDINIIMNPWTRTEISYAAPICGIADHAGINDVYNRFGPVPRLCIDIFSQADQFQEYQEDVHKAISNITLDHLARLFEDASSLHSDDISHRICLISREDRNNVTSNPIASPITSSIQTRLAGQIRKLERQDQIRLYKRFEKVPDSRGLAGILFEAAAQNSLGNGMQLDLIPMEAIKQGTKILIDPSQVLEYDEGGLESIASNVYYVPELTNTVALDSFILQDGHLYIFQFTVGHKHGIKEGLLKFQPRCTNLPPIDQWCFVFIIPPNLMLRCPYPRLKELQKLNLYSAVVVLKALQ</sequence>
<dbReference type="EMBL" id="KN818223">
    <property type="protein sequence ID" value="KIL70678.1"/>
    <property type="molecule type" value="Genomic_DNA"/>
</dbReference>
<gene>
    <name evidence="1" type="ORF">M378DRAFT_183291</name>
</gene>
<organism evidence="1 2">
    <name type="scientific">Amanita muscaria (strain Koide BX008)</name>
    <dbReference type="NCBI Taxonomy" id="946122"/>
    <lineage>
        <taxon>Eukaryota</taxon>
        <taxon>Fungi</taxon>
        <taxon>Dikarya</taxon>
        <taxon>Basidiomycota</taxon>
        <taxon>Agaricomycotina</taxon>
        <taxon>Agaricomycetes</taxon>
        <taxon>Agaricomycetidae</taxon>
        <taxon>Agaricales</taxon>
        <taxon>Pluteineae</taxon>
        <taxon>Amanitaceae</taxon>
        <taxon>Amanita</taxon>
    </lineage>
</organism>
<dbReference type="AlphaFoldDB" id="A0A0C2XNE9"/>
<evidence type="ECO:0000313" key="2">
    <source>
        <dbReference type="Proteomes" id="UP000054549"/>
    </source>
</evidence>
<dbReference type="InterPro" id="IPR052980">
    <property type="entry name" value="Crinkler_effector"/>
</dbReference>
<dbReference type="PANTHER" id="PTHR33129">
    <property type="entry name" value="PROTEIN KINASE DOMAIN-CONTAINING PROTEIN-RELATED"/>
    <property type="match status" value="1"/>
</dbReference>
<reference evidence="1 2" key="1">
    <citation type="submission" date="2014-04" db="EMBL/GenBank/DDBJ databases">
        <title>Evolutionary Origins and Diversification of the Mycorrhizal Mutualists.</title>
        <authorList>
            <consortium name="DOE Joint Genome Institute"/>
            <consortium name="Mycorrhizal Genomics Consortium"/>
            <person name="Kohler A."/>
            <person name="Kuo A."/>
            <person name="Nagy L.G."/>
            <person name="Floudas D."/>
            <person name="Copeland A."/>
            <person name="Barry K.W."/>
            <person name="Cichocki N."/>
            <person name="Veneault-Fourrey C."/>
            <person name="LaButti K."/>
            <person name="Lindquist E.A."/>
            <person name="Lipzen A."/>
            <person name="Lundell T."/>
            <person name="Morin E."/>
            <person name="Murat C."/>
            <person name="Riley R."/>
            <person name="Ohm R."/>
            <person name="Sun H."/>
            <person name="Tunlid A."/>
            <person name="Henrissat B."/>
            <person name="Grigoriev I.V."/>
            <person name="Hibbett D.S."/>
            <person name="Martin F."/>
        </authorList>
    </citation>
    <scope>NUCLEOTIDE SEQUENCE [LARGE SCALE GENOMIC DNA]</scope>
    <source>
        <strain evidence="1 2">Koide BX008</strain>
    </source>
</reference>
<evidence type="ECO:0000313" key="1">
    <source>
        <dbReference type="EMBL" id="KIL70678.1"/>
    </source>
</evidence>
<accession>A0A0C2XNE9</accession>
<protein>
    <submittedName>
        <fullName evidence="1">Uncharacterized protein</fullName>
    </submittedName>
</protein>
<dbReference type="HOGENOM" id="CLU_024806_0_0_1"/>